<reference evidence="1 2" key="1">
    <citation type="submission" date="2012-12" db="EMBL/GenBank/DDBJ databases">
        <title>Genome assembly of Fulvivirga imtechensis AK7.</title>
        <authorList>
            <person name="Nupur N."/>
            <person name="Khatri I."/>
            <person name="Kumar R."/>
            <person name="Subramanian S."/>
            <person name="Pinnaka A."/>
        </authorList>
    </citation>
    <scope>NUCLEOTIDE SEQUENCE [LARGE SCALE GENOMIC DNA]</scope>
    <source>
        <strain evidence="1 2">AK7</strain>
    </source>
</reference>
<dbReference type="AlphaFoldDB" id="L8JSS5"/>
<dbReference type="PROSITE" id="PS51197">
    <property type="entry name" value="HTH_RRF2_2"/>
    <property type="match status" value="1"/>
</dbReference>
<dbReference type="STRING" id="1237149.C900_03530"/>
<protein>
    <submittedName>
        <fullName evidence="1">Transcriptional regulator, BadM/Rrf2 family</fullName>
    </submittedName>
</protein>
<comment type="caution">
    <text evidence="1">The sequence shown here is derived from an EMBL/GenBank/DDBJ whole genome shotgun (WGS) entry which is preliminary data.</text>
</comment>
<dbReference type="InterPro" id="IPR000944">
    <property type="entry name" value="Tscrpt_reg_Rrf2"/>
</dbReference>
<dbReference type="InterPro" id="IPR036388">
    <property type="entry name" value="WH-like_DNA-bd_sf"/>
</dbReference>
<proteinExistence type="predicted"/>
<dbReference type="GO" id="GO:0003700">
    <property type="term" value="F:DNA-binding transcription factor activity"/>
    <property type="evidence" value="ECO:0007669"/>
    <property type="project" value="TreeGrafter"/>
</dbReference>
<accession>L8JSS5</accession>
<dbReference type="NCBIfam" id="TIGR00738">
    <property type="entry name" value="rrf2_super"/>
    <property type="match status" value="1"/>
</dbReference>
<dbReference type="Pfam" id="PF02082">
    <property type="entry name" value="Rrf2"/>
    <property type="match status" value="1"/>
</dbReference>
<dbReference type="Proteomes" id="UP000011135">
    <property type="component" value="Unassembled WGS sequence"/>
</dbReference>
<sequence>MFSKACEYGIRAVIYIVSVSSSGKKAGIKDICKHIKAPEPFTAKILQNLSRLGIVKSTKGPHGGFYVEEGAHDIRLIDIVTAIDGDKLFTGCGLGVDVCSEKKPCPIHNEFKSIRESLRIMLEKTSIQHIAKDLDKGLVFLKT</sequence>
<dbReference type="InterPro" id="IPR036390">
    <property type="entry name" value="WH_DNA-bd_sf"/>
</dbReference>
<dbReference type="GO" id="GO:0005829">
    <property type="term" value="C:cytosol"/>
    <property type="evidence" value="ECO:0007669"/>
    <property type="project" value="TreeGrafter"/>
</dbReference>
<dbReference type="eggNOG" id="COG1959">
    <property type="taxonomic scope" value="Bacteria"/>
</dbReference>
<dbReference type="PANTHER" id="PTHR33221:SF13">
    <property type="entry name" value="TRANSCRIPTIONAL REGULATOR-RELATED"/>
    <property type="match status" value="1"/>
</dbReference>
<dbReference type="PANTHER" id="PTHR33221">
    <property type="entry name" value="WINGED HELIX-TURN-HELIX TRANSCRIPTIONAL REGULATOR, RRF2 FAMILY"/>
    <property type="match status" value="1"/>
</dbReference>
<evidence type="ECO:0000313" key="1">
    <source>
        <dbReference type="EMBL" id="ELR70549.1"/>
    </source>
</evidence>
<dbReference type="RefSeq" id="WP_009580906.1">
    <property type="nucleotide sequence ID" value="NZ_AMZN01000051.1"/>
</dbReference>
<dbReference type="OrthoDB" id="9808360at2"/>
<dbReference type="Gene3D" id="1.10.10.10">
    <property type="entry name" value="Winged helix-like DNA-binding domain superfamily/Winged helix DNA-binding domain"/>
    <property type="match status" value="1"/>
</dbReference>
<organism evidence="1 2">
    <name type="scientific">Fulvivirga imtechensis AK7</name>
    <dbReference type="NCBI Taxonomy" id="1237149"/>
    <lineage>
        <taxon>Bacteria</taxon>
        <taxon>Pseudomonadati</taxon>
        <taxon>Bacteroidota</taxon>
        <taxon>Cytophagia</taxon>
        <taxon>Cytophagales</taxon>
        <taxon>Fulvivirgaceae</taxon>
        <taxon>Fulvivirga</taxon>
    </lineage>
</organism>
<dbReference type="EMBL" id="AMZN01000051">
    <property type="protein sequence ID" value="ELR70549.1"/>
    <property type="molecule type" value="Genomic_DNA"/>
</dbReference>
<dbReference type="SUPFAM" id="SSF46785">
    <property type="entry name" value="Winged helix' DNA-binding domain"/>
    <property type="match status" value="1"/>
</dbReference>
<name>L8JSS5_9BACT</name>
<evidence type="ECO:0000313" key="2">
    <source>
        <dbReference type="Proteomes" id="UP000011135"/>
    </source>
</evidence>
<keyword evidence="2" id="KW-1185">Reference proteome</keyword>
<gene>
    <name evidence="1" type="ORF">C900_03530</name>
</gene>